<evidence type="ECO:0000256" key="1">
    <source>
        <dbReference type="ARBA" id="ARBA00022729"/>
    </source>
</evidence>
<proteinExistence type="predicted"/>
<name>A0A1W1HHK9_9BACT</name>
<keyword evidence="1" id="KW-0732">Signal</keyword>
<reference evidence="3 4" key="1">
    <citation type="submission" date="2017-03" db="EMBL/GenBank/DDBJ databases">
        <authorList>
            <person name="Afonso C.L."/>
            <person name="Miller P.J."/>
            <person name="Scott M.A."/>
            <person name="Spackman E."/>
            <person name="Goraichik I."/>
            <person name="Dimitrov K.M."/>
            <person name="Suarez D.L."/>
            <person name="Swayne D.E."/>
        </authorList>
    </citation>
    <scope>NUCLEOTIDE SEQUENCE [LARGE SCALE GENOMIC DNA]</scope>
    <source>
        <strain evidence="3">PRJEB14757</strain>
    </source>
</reference>
<dbReference type="SMART" id="SM00062">
    <property type="entry name" value="PBPb"/>
    <property type="match status" value="1"/>
</dbReference>
<dbReference type="EMBL" id="FWEV01000294">
    <property type="protein sequence ID" value="SLM31964.1"/>
    <property type="molecule type" value="Genomic_DNA"/>
</dbReference>
<organism evidence="3 4">
    <name type="scientific">Desulfamplus magnetovallimortis</name>
    <dbReference type="NCBI Taxonomy" id="1246637"/>
    <lineage>
        <taxon>Bacteria</taxon>
        <taxon>Pseudomonadati</taxon>
        <taxon>Thermodesulfobacteriota</taxon>
        <taxon>Desulfobacteria</taxon>
        <taxon>Desulfobacterales</taxon>
        <taxon>Desulfobacteraceae</taxon>
        <taxon>Desulfamplus</taxon>
    </lineage>
</organism>
<dbReference type="PANTHER" id="PTHR35936:SF25">
    <property type="entry name" value="ABC TRANSPORTER SUBSTRATE-BINDING PROTEIN"/>
    <property type="match status" value="1"/>
</dbReference>
<sequence>MKKLPLIFLSMLILIFITSNISANETVRLAIGDWAPYTSETDPDGKLLEEVVTEAFKAEGIDVEYAYYPWKRSYVNVEKGKYDGTFPWNKTEERENEFYFHKESLIKDPGVYFHLKSKDFDWNTIEDLKKYKVGVTIGYKQEETYKEHGIVADTVPDEQMNFKKMLVGRIDVYQTSKVVGYATINKLFPPEEAKLFTNHPKAVEESEYYILFSKKTPNGQHFADKFDSGLKKIKESGLYDKILVKYLGESH</sequence>
<dbReference type="Pfam" id="PF00497">
    <property type="entry name" value="SBP_bac_3"/>
    <property type="match status" value="1"/>
</dbReference>
<gene>
    <name evidence="3" type="ORF">MTBBW1_510019</name>
</gene>
<feature type="domain" description="Solute-binding protein family 3/N-terminal" evidence="2">
    <location>
        <begin position="26"/>
        <end position="250"/>
    </location>
</feature>
<dbReference type="Proteomes" id="UP000191931">
    <property type="component" value="Unassembled WGS sequence"/>
</dbReference>
<dbReference type="PANTHER" id="PTHR35936">
    <property type="entry name" value="MEMBRANE-BOUND LYTIC MUREIN TRANSGLYCOSYLASE F"/>
    <property type="match status" value="1"/>
</dbReference>
<evidence type="ECO:0000259" key="2">
    <source>
        <dbReference type="SMART" id="SM00062"/>
    </source>
</evidence>
<dbReference type="InterPro" id="IPR001638">
    <property type="entry name" value="Solute-binding_3/MltF_N"/>
</dbReference>
<dbReference type="SUPFAM" id="SSF53850">
    <property type="entry name" value="Periplasmic binding protein-like II"/>
    <property type="match status" value="1"/>
</dbReference>
<dbReference type="STRING" id="1246637.MTBBW1_510019"/>
<protein>
    <submittedName>
        <fullName evidence="3">Putative ABC-type amino acid transport/signal transduction systems, periplasmic component/domain</fullName>
    </submittedName>
</protein>
<keyword evidence="4" id="KW-1185">Reference proteome</keyword>
<dbReference type="OrthoDB" id="5452509at2"/>
<dbReference type="Gene3D" id="3.40.190.10">
    <property type="entry name" value="Periplasmic binding protein-like II"/>
    <property type="match status" value="2"/>
</dbReference>
<dbReference type="RefSeq" id="WP_080801292.1">
    <property type="nucleotide sequence ID" value="NZ_LT828542.1"/>
</dbReference>
<dbReference type="AlphaFoldDB" id="A0A1W1HHK9"/>
<accession>A0A1W1HHK9</accession>
<evidence type="ECO:0000313" key="3">
    <source>
        <dbReference type="EMBL" id="SLM31964.1"/>
    </source>
</evidence>
<evidence type="ECO:0000313" key="4">
    <source>
        <dbReference type="Proteomes" id="UP000191931"/>
    </source>
</evidence>